<evidence type="ECO:0000256" key="3">
    <source>
        <dbReference type="ARBA" id="ARBA00022782"/>
    </source>
</evidence>
<feature type="compositionally biased region" description="Basic and acidic residues" evidence="7">
    <location>
        <begin position="79"/>
        <end position="92"/>
    </location>
</feature>
<gene>
    <name evidence="8" type="ORF">OVA965_LOCUS28897</name>
    <name evidence="9" type="ORF">TMI583_LOCUS29661</name>
</gene>
<dbReference type="EMBL" id="CAJNOK010019990">
    <property type="protein sequence ID" value="CAF1309084.1"/>
    <property type="molecule type" value="Genomic_DNA"/>
</dbReference>
<feature type="active site" description="Proton acceptor" evidence="5">
    <location>
        <position position="53"/>
    </location>
</feature>
<protein>
    <submittedName>
        <fullName evidence="8">Uncharacterized protein</fullName>
    </submittedName>
</protein>
<keyword evidence="3" id="KW-0221">Differentiation</keyword>
<dbReference type="Pfam" id="PF05005">
    <property type="entry name" value="Ocnus"/>
    <property type="match status" value="1"/>
</dbReference>
<keyword evidence="4" id="KW-0726">Sexual differentiation</keyword>
<comment type="function">
    <text evidence="1">JanA and janB regulate somatic sex differentiation.</text>
</comment>
<dbReference type="AlphaFoldDB" id="A0A8S2F339"/>
<dbReference type="GO" id="GO:0005829">
    <property type="term" value="C:cytosol"/>
    <property type="evidence" value="ECO:0007669"/>
    <property type="project" value="TreeGrafter"/>
</dbReference>
<feature type="non-terminal residue" evidence="8">
    <location>
        <position position="121"/>
    </location>
</feature>
<reference evidence="8" key="1">
    <citation type="submission" date="2021-02" db="EMBL/GenBank/DDBJ databases">
        <authorList>
            <person name="Nowell W R."/>
        </authorList>
    </citation>
    <scope>NUCLEOTIDE SEQUENCE</scope>
</reference>
<dbReference type="Proteomes" id="UP000677228">
    <property type="component" value="Unassembled WGS sequence"/>
</dbReference>
<dbReference type="GO" id="GO:0007548">
    <property type="term" value="P:sex differentiation"/>
    <property type="evidence" value="ECO:0007669"/>
    <property type="project" value="UniProtKB-KW"/>
</dbReference>
<dbReference type="PANTHER" id="PTHR12258:SF5">
    <property type="entry name" value="BCDNA.GH02250-RELATED"/>
    <property type="match status" value="1"/>
</dbReference>
<dbReference type="InterPro" id="IPR007702">
    <property type="entry name" value="Janus"/>
</dbReference>
<evidence type="ECO:0000256" key="7">
    <source>
        <dbReference type="SAM" id="MobiDB-lite"/>
    </source>
</evidence>
<dbReference type="GO" id="GO:0030154">
    <property type="term" value="P:cell differentiation"/>
    <property type="evidence" value="ECO:0007669"/>
    <property type="project" value="UniProtKB-KW"/>
</dbReference>
<name>A0A8S2F339_9BILA</name>
<evidence type="ECO:0000256" key="2">
    <source>
        <dbReference type="ARBA" id="ARBA00010971"/>
    </source>
</evidence>
<dbReference type="EMBL" id="CAJOBA010041575">
    <property type="protein sequence ID" value="CAF4116700.1"/>
    <property type="molecule type" value="Genomic_DNA"/>
</dbReference>
<dbReference type="Proteomes" id="UP000682733">
    <property type="component" value="Unassembled WGS sequence"/>
</dbReference>
<dbReference type="PANTHER" id="PTHR12258">
    <property type="entry name" value="JANUS-A/JANUS-B"/>
    <property type="match status" value="1"/>
</dbReference>
<evidence type="ECO:0000256" key="6">
    <source>
        <dbReference type="PIRSR" id="PIRSR607702-2"/>
    </source>
</evidence>
<proteinExistence type="inferred from homology"/>
<organism evidence="8 10">
    <name type="scientific">Didymodactylos carnosus</name>
    <dbReference type="NCBI Taxonomy" id="1234261"/>
    <lineage>
        <taxon>Eukaryota</taxon>
        <taxon>Metazoa</taxon>
        <taxon>Spiralia</taxon>
        <taxon>Gnathifera</taxon>
        <taxon>Rotifera</taxon>
        <taxon>Eurotatoria</taxon>
        <taxon>Bdelloidea</taxon>
        <taxon>Philodinida</taxon>
        <taxon>Philodinidae</taxon>
        <taxon>Didymodactylos</taxon>
    </lineage>
</organism>
<evidence type="ECO:0000256" key="1">
    <source>
        <dbReference type="ARBA" id="ARBA00002508"/>
    </source>
</evidence>
<comment type="similarity">
    <text evidence="2">Belongs to the janus family.</text>
</comment>
<dbReference type="SUPFAM" id="SSF143724">
    <property type="entry name" value="PHP14-like"/>
    <property type="match status" value="1"/>
</dbReference>
<feature type="binding site" evidence="6">
    <location>
        <position position="31"/>
    </location>
    <ligand>
        <name>substrate</name>
    </ligand>
</feature>
<accession>A0A8S2F339</accession>
<dbReference type="GO" id="GO:0101006">
    <property type="term" value="F:protein histidine phosphatase activity"/>
    <property type="evidence" value="ECO:0007669"/>
    <property type="project" value="TreeGrafter"/>
</dbReference>
<evidence type="ECO:0000313" key="10">
    <source>
        <dbReference type="Proteomes" id="UP000677228"/>
    </source>
</evidence>
<evidence type="ECO:0000256" key="5">
    <source>
        <dbReference type="PIRSR" id="PIRSR607702-1"/>
    </source>
</evidence>
<feature type="region of interest" description="Disordered" evidence="7">
    <location>
        <begin position="67"/>
        <end position="101"/>
    </location>
</feature>
<evidence type="ECO:0000313" key="8">
    <source>
        <dbReference type="EMBL" id="CAF1309084.1"/>
    </source>
</evidence>
<dbReference type="Gene3D" id="3.50.20.20">
    <property type="entry name" value="Janus/Ocnus"/>
    <property type="match status" value="1"/>
</dbReference>
<sequence length="121" mass="13444">IQIHISIKSNMSTSQNDIPEIDLGTGDGESKYILVKYNDRILVRKAEGKDDYHNDIFKKLEGQIGSGKAEPIGGGKMNVDSKNKKIDVHGKSDSYGPADHNQTVSILKKKYPDWTIQVSKD</sequence>
<comment type="caution">
    <text evidence="8">The sequence shown here is derived from an EMBL/GenBank/DDBJ whole genome shotgun (WGS) entry which is preliminary data.</text>
</comment>
<dbReference type="InterPro" id="IPR038596">
    <property type="entry name" value="Janus_sf"/>
</dbReference>
<evidence type="ECO:0000256" key="4">
    <source>
        <dbReference type="ARBA" id="ARBA00022928"/>
    </source>
</evidence>
<evidence type="ECO:0000313" key="9">
    <source>
        <dbReference type="EMBL" id="CAF4116700.1"/>
    </source>
</evidence>